<feature type="binding site" description="covalent" evidence="8">
    <location>
        <position position="193"/>
    </location>
    <ligand>
        <name>heme c</name>
        <dbReference type="ChEBI" id="CHEBI:61717"/>
    </ligand>
</feature>
<dbReference type="EMBL" id="LR134334">
    <property type="protein sequence ID" value="VEF72710.1"/>
    <property type="molecule type" value="Genomic_DNA"/>
</dbReference>
<dbReference type="Proteomes" id="UP000277437">
    <property type="component" value="Chromosome"/>
</dbReference>
<feature type="binding site" description="covalent" evidence="8">
    <location>
        <position position="144"/>
    </location>
    <ligand>
        <name>heme c</name>
        <dbReference type="ChEBI" id="CHEBI:61717"/>
    </ligand>
</feature>
<protein>
    <recommendedName>
        <fullName evidence="1">Cytochrome c-551</fullName>
    </recommendedName>
    <alternativeName>
        <fullName evidence="7">Cytochrome c551</fullName>
    </alternativeName>
</protein>
<dbReference type="PRINTS" id="PR00606">
    <property type="entry name" value="CYTCHROMECID"/>
</dbReference>
<evidence type="ECO:0000256" key="3">
    <source>
        <dbReference type="ARBA" id="ARBA00022617"/>
    </source>
</evidence>
<dbReference type="PROSITE" id="PS51007">
    <property type="entry name" value="CYTC"/>
    <property type="match status" value="1"/>
</dbReference>
<evidence type="ECO:0000256" key="8">
    <source>
        <dbReference type="PIRSR" id="PIRSR602324-1"/>
    </source>
</evidence>
<dbReference type="InterPro" id="IPR009056">
    <property type="entry name" value="Cyt_c-like_dom"/>
</dbReference>
<reference evidence="11 12" key="1">
    <citation type="submission" date="2018-12" db="EMBL/GenBank/DDBJ databases">
        <authorList>
            <consortium name="Pathogen Informatics"/>
        </authorList>
    </citation>
    <scope>NUCLEOTIDE SEQUENCE [LARGE SCALE GENOMIC DNA]</scope>
    <source>
        <strain evidence="11 12">NCTC7357</strain>
    </source>
</reference>
<dbReference type="GO" id="GO:0009055">
    <property type="term" value="F:electron transfer activity"/>
    <property type="evidence" value="ECO:0007669"/>
    <property type="project" value="InterPro"/>
</dbReference>
<evidence type="ECO:0000256" key="9">
    <source>
        <dbReference type="SAM" id="SignalP"/>
    </source>
</evidence>
<dbReference type="Pfam" id="PF00034">
    <property type="entry name" value="Cytochrom_C"/>
    <property type="match status" value="1"/>
</dbReference>
<dbReference type="SUPFAM" id="SSF46626">
    <property type="entry name" value="Cytochrome c"/>
    <property type="match status" value="2"/>
</dbReference>
<evidence type="ECO:0000256" key="6">
    <source>
        <dbReference type="ARBA" id="ARBA00023004"/>
    </source>
</evidence>
<dbReference type="RefSeq" id="WP_124324735.1">
    <property type="nucleotide sequence ID" value="NZ_CP118137.1"/>
</dbReference>
<feature type="binding site" description="covalent" evidence="8">
    <location>
        <position position="148"/>
    </location>
    <ligand>
        <name>heme c</name>
        <dbReference type="ChEBI" id="CHEBI:61717"/>
    </ligand>
</feature>
<dbReference type="GO" id="GO:0005506">
    <property type="term" value="F:iron ion binding"/>
    <property type="evidence" value="ECO:0007669"/>
    <property type="project" value="InterPro"/>
</dbReference>
<evidence type="ECO:0000259" key="10">
    <source>
        <dbReference type="PROSITE" id="PS51007"/>
    </source>
</evidence>
<name>A0AAX3FT87_9PSED</name>
<keyword evidence="5" id="KW-0249">Electron transport</keyword>
<feature type="chain" id="PRO_5043455376" description="Cytochrome c-551" evidence="9">
    <location>
        <begin position="25"/>
        <end position="214"/>
    </location>
</feature>
<accession>A0AAX3FT87</accession>
<dbReference type="GO" id="GO:0020037">
    <property type="term" value="F:heme binding"/>
    <property type="evidence" value="ECO:0007669"/>
    <property type="project" value="InterPro"/>
</dbReference>
<proteinExistence type="predicted"/>
<evidence type="ECO:0000256" key="1">
    <source>
        <dbReference type="ARBA" id="ARBA00021020"/>
    </source>
</evidence>
<organism evidence="11 12">
    <name type="scientific">Pseudomonas chlororaphis</name>
    <dbReference type="NCBI Taxonomy" id="587753"/>
    <lineage>
        <taxon>Bacteria</taxon>
        <taxon>Pseudomonadati</taxon>
        <taxon>Pseudomonadota</taxon>
        <taxon>Gammaproteobacteria</taxon>
        <taxon>Pseudomonadales</taxon>
        <taxon>Pseudomonadaceae</taxon>
        <taxon>Pseudomonas</taxon>
    </lineage>
</organism>
<evidence type="ECO:0000313" key="11">
    <source>
        <dbReference type="EMBL" id="VEF72710.1"/>
    </source>
</evidence>
<dbReference type="AlphaFoldDB" id="A0AAX3FT87"/>
<keyword evidence="9" id="KW-0732">Signal</keyword>
<evidence type="ECO:0000256" key="7">
    <source>
        <dbReference type="ARBA" id="ARBA00031244"/>
    </source>
</evidence>
<dbReference type="InterPro" id="IPR036909">
    <property type="entry name" value="Cyt_c-like_dom_sf"/>
</dbReference>
<feature type="domain" description="Cytochrome c" evidence="10">
    <location>
        <begin position="130"/>
        <end position="214"/>
    </location>
</feature>
<keyword evidence="6 8" id="KW-0408">Iron</keyword>
<evidence type="ECO:0000256" key="4">
    <source>
        <dbReference type="ARBA" id="ARBA00022723"/>
    </source>
</evidence>
<evidence type="ECO:0000313" key="12">
    <source>
        <dbReference type="Proteomes" id="UP000277437"/>
    </source>
</evidence>
<comment type="PTM">
    <text evidence="8">Binds 1 heme c group covalently per subunit.</text>
</comment>
<keyword evidence="4 8" id="KW-0479">Metal-binding</keyword>
<feature type="signal peptide" evidence="9">
    <location>
        <begin position="1"/>
        <end position="24"/>
    </location>
</feature>
<keyword evidence="3 8" id="KW-0349">Heme</keyword>
<evidence type="ECO:0000256" key="2">
    <source>
        <dbReference type="ARBA" id="ARBA00022448"/>
    </source>
</evidence>
<sequence>MKCVFAHYKALLFACCTFPICAVASPLTINLPAESISLRPSDLPGYAIAQQKCGICHSADYIEYQPPGFSQKQWTGLARKMKESYGAPLSESEVGLVGEYLAATYSGQPAAESKPVIKAIELAANTVDQPKVADAKALLDQNGCLGCHAIDRQVVGPAYHDVAVHYKGNAQAISQVIDHISHGGSGRWGAIPMPPFPGLQPAELKQLADFVLAQ</sequence>
<gene>
    <name evidence="11" type="primary">nirM</name>
    <name evidence="11" type="ORF">NCTC7357_00946</name>
</gene>
<dbReference type="Gene3D" id="1.10.760.10">
    <property type="entry name" value="Cytochrome c-like domain"/>
    <property type="match status" value="2"/>
</dbReference>
<keyword evidence="2" id="KW-0813">Transport</keyword>
<evidence type="ECO:0000256" key="5">
    <source>
        <dbReference type="ARBA" id="ARBA00022982"/>
    </source>
</evidence>
<dbReference type="InterPro" id="IPR002324">
    <property type="entry name" value="Cyt_c_ID"/>
</dbReference>